<evidence type="ECO:0000256" key="1">
    <source>
        <dbReference type="ARBA" id="ARBA00004651"/>
    </source>
</evidence>
<dbReference type="SUPFAM" id="SSF103481">
    <property type="entry name" value="Multidrug resistance efflux transporter EmrE"/>
    <property type="match status" value="2"/>
</dbReference>
<dbReference type="Proteomes" id="UP000664048">
    <property type="component" value="Unassembled WGS sequence"/>
</dbReference>
<gene>
    <name evidence="9" type="primary">rarD</name>
    <name evidence="10" type="ORF">J4M89_23430</name>
    <name evidence="9" type="ORF">JIN94_14255</name>
    <name evidence="11" type="ORF">LXE91_24770</name>
</gene>
<reference evidence="9" key="1">
    <citation type="submission" date="2021-01" db="EMBL/GenBank/DDBJ databases">
        <title>Outbreak of Burkholderia contaminns endophthalmitis traced to a clinical ventilation system.</title>
        <authorList>
            <person name="Lipuma J."/>
            <person name="Spilker T."/>
            <person name="Kratholm J."/>
        </authorList>
    </citation>
    <scope>NUCLEOTIDE SEQUENCE</scope>
    <source>
        <strain evidence="9">HI4954</strain>
    </source>
</reference>
<keyword evidence="6 8" id="KW-1133">Transmembrane helix</keyword>
<dbReference type="GeneID" id="93188623"/>
<keyword evidence="5 8" id="KW-0812">Transmembrane</keyword>
<keyword evidence="13" id="KW-1185">Reference proteome</keyword>
<dbReference type="InterPro" id="IPR037185">
    <property type="entry name" value="EmrE-like"/>
</dbReference>
<dbReference type="Proteomes" id="UP000611459">
    <property type="component" value="Unassembled WGS sequence"/>
</dbReference>
<evidence type="ECO:0000256" key="4">
    <source>
        <dbReference type="ARBA" id="ARBA00022475"/>
    </source>
</evidence>
<keyword evidence="3" id="KW-0813">Transport</keyword>
<reference evidence="10 13" key="2">
    <citation type="submission" date="2021-03" db="EMBL/GenBank/DDBJ databases">
        <title>Clinical course, treatment and visual outcome of an outbreak of Burkholderia contaminans endophthalmitis following cataract surgery.</title>
        <authorList>
            <person name="Lind C."/>
            <person name="Olsen K."/>
            <person name="Angelsen N.K."/>
            <person name="Krefting E.A."/>
            <person name="Fossen K."/>
            <person name="Gravningen K."/>
            <person name="Depoorter E."/>
            <person name="Vandamme P."/>
            <person name="Bertelsen G."/>
        </authorList>
    </citation>
    <scope>NUCLEOTIDE SEQUENCE [LARGE SCALE GENOMIC DNA]</scope>
    <source>
        <strain evidence="10 13">51242556</strain>
    </source>
</reference>
<dbReference type="InterPro" id="IPR004626">
    <property type="entry name" value="RarD"/>
</dbReference>
<feature type="transmembrane region" description="Helical" evidence="8">
    <location>
        <begin position="40"/>
        <end position="57"/>
    </location>
</feature>
<feature type="transmembrane region" description="Helical" evidence="8">
    <location>
        <begin position="77"/>
        <end position="96"/>
    </location>
</feature>
<protein>
    <submittedName>
        <fullName evidence="9">EamA family transporter RarD</fullName>
    </submittedName>
</protein>
<keyword evidence="7 8" id="KW-0472">Membrane</keyword>
<evidence type="ECO:0000313" key="12">
    <source>
        <dbReference type="Proteomes" id="UP000611459"/>
    </source>
</evidence>
<evidence type="ECO:0000256" key="7">
    <source>
        <dbReference type="ARBA" id="ARBA00023136"/>
    </source>
</evidence>
<comment type="subcellular location">
    <subcellularLocation>
        <location evidence="1">Cell membrane</location>
        <topology evidence="1">Multi-pass membrane protein</topology>
    </subcellularLocation>
</comment>
<evidence type="ECO:0000256" key="3">
    <source>
        <dbReference type="ARBA" id="ARBA00022448"/>
    </source>
</evidence>
<sequence>MTGYPEAGRGLVLSVMASTLFALMSAYAKLLAPLTGLDIFAWRVLWTAPGAVALIALRGRWPALVDLVRRSVRDWRLLIALPVSAGLLGAQLWLFLWAPLHGRMLEVSLGYFLLPLTMVLVGRFYYHERLDPLQWAAVACAALGVAHEVWATRAFAWPTLVVALGYPPYFVLRRRINADSLAAFAVEIALLCPVAFAMVATSLTQVADHPVLWAALLPGLGVLSTLALASYLKASRMLPMALFGILGYVEPVLLVAVSLLLLGETLSVAKLATYGPIWVAVALTAWHSAILMMRRLPTRG</sequence>
<evidence type="ECO:0000256" key="2">
    <source>
        <dbReference type="ARBA" id="ARBA00007362"/>
    </source>
</evidence>
<evidence type="ECO:0000313" key="10">
    <source>
        <dbReference type="EMBL" id="MBO1832338.1"/>
    </source>
</evidence>
<comment type="similarity">
    <text evidence="2">Belongs to the EamA transporter family.</text>
</comment>
<proteinExistence type="inferred from homology"/>
<accession>A0A1E3FLE7</accession>
<evidence type="ECO:0000256" key="8">
    <source>
        <dbReference type="SAM" id="Phobius"/>
    </source>
</evidence>
<dbReference type="NCBIfam" id="TIGR00688">
    <property type="entry name" value="rarD"/>
    <property type="match status" value="1"/>
</dbReference>
<feature type="transmembrane region" description="Helical" evidence="8">
    <location>
        <begin position="184"/>
        <end position="204"/>
    </location>
</feature>
<name>A0A1E3FLE7_9BURK</name>
<evidence type="ECO:0000256" key="6">
    <source>
        <dbReference type="ARBA" id="ARBA00022989"/>
    </source>
</evidence>
<evidence type="ECO:0000313" key="14">
    <source>
        <dbReference type="Proteomes" id="UP001220209"/>
    </source>
</evidence>
<keyword evidence="4" id="KW-1003">Cell membrane</keyword>
<dbReference type="GO" id="GO:0005886">
    <property type="term" value="C:plasma membrane"/>
    <property type="evidence" value="ECO:0007669"/>
    <property type="project" value="UniProtKB-SubCell"/>
</dbReference>
<dbReference type="EMBL" id="JAENIB010000004">
    <property type="protein sequence ID" value="MBK1931045.1"/>
    <property type="molecule type" value="Genomic_DNA"/>
</dbReference>
<feature type="transmembrane region" description="Helical" evidence="8">
    <location>
        <begin position="274"/>
        <end position="293"/>
    </location>
</feature>
<dbReference type="AlphaFoldDB" id="A0A1E3FLE7"/>
<dbReference type="Proteomes" id="UP001220209">
    <property type="component" value="Chromosome 2"/>
</dbReference>
<organism evidence="9 12">
    <name type="scientific">Burkholderia contaminans</name>
    <dbReference type="NCBI Taxonomy" id="488447"/>
    <lineage>
        <taxon>Bacteria</taxon>
        <taxon>Pseudomonadati</taxon>
        <taxon>Pseudomonadota</taxon>
        <taxon>Betaproteobacteria</taxon>
        <taxon>Burkholderiales</taxon>
        <taxon>Burkholderiaceae</taxon>
        <taxon>Burkholderia</taxon>
        <taxon>Burkholderia cepacia complex</taxon>
    </lineage>
</organism>
<feature type="transmembrane region" description="Helical" evidence="8">
    <location>
        <begin position="210"/>
        <end position="229"/>
    </location>
</feature>
<dbReference type="RefSeq" id="WP_039349557.1">
    <property type="nucleotide sequence ID" value="NZ_AP018357.1"/>
</dbReference>
<evidence type="ECO:0000313" key="13">
    <source>
        <dbReference type="Proteomes" id="UP000664048"/>
    </source>
</evidence>
<feature type="transmembrane region" description="Helical" evidence="8">
    <location>
        <begin position="108"/>
        <end position="126"/>
    </location>
</feature>
<evidence type="ECO:0000313" key="11">
    <source>
        <dbReference type="EMBL" id="WFN21872.1"/>
    </source>
</evidence>
<feature type="transmembrane region" description="Helical" evidence="8">
    <location>
        <begin position="241"/>
        <end position="262"/>
    </location>
</feature>
<feature type="transmembrane region" description="Helical" evidence="8">
    <location>
        <begin position="7"/>
        <end position="28"/>
    </location>
</feature>
<dbReference type="OrthoDB" id="3250831at2"/>
<evidence type="ECO:0000313" key="9">
    <source>
        <dbReference type="EMBL" id="MBK1931045.1"/>
    </source>
</evidence>
<dbReference type="EMBL" id="JAGEMX010000007">
    <property type="protein sequence ID" value="MBO1832338.1"/>
    <property type="molecule type" value="Genomic_DNA"/>
</dbReference>
<feature type="transmembrane region" description="Helical" evidence="8">
    <location>
        <begin position="155"/>
        <end position="172"/>
    </location>
</feature>
<reference evidence="11 14" key="3">
    <citation type="submission" date="2021-12" db="EMBL/GenBank/DDBJ databases">
        <title>Genomic and phenotypic characterization of three Burkholderia contaminans isolates recovered from different sources.</title>
        <authorList>
            <person name="Lopez De Volder A."/>
            <person name="Fan Y."/>
            <person name="Nunvar J."/>
            <person name="Herrera T."/>
            <person name="Timp W."/>
            <person name="Degrossi J."/>
        </authorList>
    </citation>
    <scope>NUCLEOTIDE SEQUENCE [LARGE SCALE GENOMIC DNA]</scope>
    <source>
        <strain evidence="11 14">LMG 23361</strain>
    </source>
</reference>
<evidence type="ECO:0000256" key="5">
    <source>
        <dbReference type="ARBA" id="ARBA00022692"/>
    </source>
</evidence>
<dbReference type="EMBL" id="CP090641">
    <property type="protein sequence ID" value="WFN21872.1"/>
    <property type="molecule type" value="Genomic_DNA"/>
</dbReference>